<evidence type="ECO:0000313" key="2">
    <source>
        <dbReference type="EMBL" id="TQV94516.1"/>
    </source>
</evidence>
<protein>
    <submittedName>
        <fullName evidence="2">Uncharacterized protein</fullName>
    </submittedName>
</protein>
<reference evidence="2 3" key="1">
    <citation type="journal article" date="2019" name="Appl. Microbiol. Biotechnol.">
        <title>Genome sequence of Isaria javanica and comparative genome analysis insights into family S53 peptidase evolution in fungal entomopathogens.</title>
        <authorList>
            <person name="Lin R."/>
            <person name="Zhang X."/>
            <person name="Xin B."/>
            <person name="Zou M."/>
            <person name="Gao Y."/>
            <person name="Qin F."/>
            <person name="Hu Q."/>
            <person name="Xie B."/>
            <person name="Cheng X."/>
        </authorList>
    </citation>
    <scope>NUCLEOTIDE SEQUENCE [LARGE SCALE GENOMIC DNA]</scope>
    <source>
        <strain evidence="2 3">IJ1G</strain>
    </source>
</reference>
<organism evidence="2 3">
    <name type="scientific">Cordyceps javanica</name>
    <dbReference type="NCBI Taxonomy" id="43265"/>
    <lineage>
        <taxon>Eukaryota</taxon>
        <taxon>Fungi</taxon>
        <taxon>Dikarya</taxon>
        <taxon>Ascomycota</taxon>
        <taxon>Pezizomycotina</taxon>
        <taxon>Sordariomycetes</taxon>
        <taxon>Hypocreomycetidae</taxon>
        <taxon>Hypocreales</taxon>
        <taxon>Cordycipitaceae</taxon>
        <taxon>Cordyceps</taxon>
    </lineage>
</organism>
<comment type="caution">
    <text evidence="2">The sequence shown here is derived from an EMBL/GenBank/DDBJ whole genome shotgun (WGS) entry which is preliminary data.</text>
</comment>
<dbReference type="EMBL" id="SPUK01000009">
    <property type="protein sequence ID" value="TQV94516.1"/>
    <property type="molecule type" value="Genomic_DNA"/>
</dbReference>
<keyword evidence="3" id="KW-1185">Reference proteome</keyword>
<proteinExistence type="predicted"/>
<sequence>MGCCPASPRRICRMPRVVTSLRLLAPFCKRLQPSRVATSVPLATIESFFSPLAEDVDADLSGKCLLPGAEGAGEFPRQDGYQYTISFSAKFLLRSLAESRPIAASRSIMNRGPQLRLTSLAETTDRSLDSEAGPPGYRNRAGGDIEVTAPVERTRPAGSETFQL</sequence>
<evidence type="ECO:0000256" key="1">
    <source>
        <dbReference type="SAM" id="MobiDB-lite"/>
    </source>
</evidence>
<name>A0A545UYI8_9HYPO</name>
<gene>
    <name evidence="2" type="ORF">IF1G_06527</name>
</gene>
<evidence type="ECO:0000313" key="3">
    <source>
        <dbReference type="Proteomes" id="UP000315783"/>
    </source>
</evidence>
<accession>A0A545UYI8</accession>
<dbReference type="AlphaFoldDB" id="A0A545UYI8"/>
<feature type="region of interest" description="Disordered" evidence="1">
    <location>
        <begin position="121"/>
        <end position="164"/>
    </location>
</feature>
<dbReference type="Proteomes" id="UP000315783">
    <property type="component" value="Unassembled WGS sequence"/>
</dbReference>